<comment type="caution">
    <text evidence="1">The sequence shown here is derived from an EMBL/GenBank/DDBJ whole genome shotgun (WGS) entry which is preliminary data.</text>
</comment>
<proteinExistence type="predicted"/>
<accession>A0A2H0AAD9</accession>
<sequence length="245" mass="28140">MTRPPWVSGPGEILQHGLSLLRKDSDVNRRLAMISIDNAVELMIKTYLGLPKRVTKINLSRREYLEICESFPQLLDALEQHAADKLNGIDLGEIEWYHRVRNELYHQGNGLTVERDKVKVYAELAKLLFKNLFGFDLQIPEGEGTDVLREFLVAWLKLAKTISAFTIKQGYSYSFSRRFSSKLADILVSQGLIDRITAIEIENLWQIRNKVVHGIDDYKTSLNPETVKKVNAITQQLERKLSEVE</sequence>
<gene>
    <name evidence="1" type="ORF">COX18_00580</name>
</gene>
<evidence type="ECO:0000313" key="2">
    <source>
        <dbReference type="Proteomes" id="UP000231067"/>
    </source>
</evidence>
<organism evidence="1 2">
    <name type="scientific">Candidatus Desantisbacteria bacterium CG23_combo_of_CG06-09_8_20_14_all_40_23</name>
    <dbReference type="NCBI Taxonomy" id="1974550"/>
    <lineage>
        <taxon>Bacteria</taxon>
        <taxon>Candidatus Desantisiibacteriota</taxon>
    </lineage>
</organism>
<name>A0A2H0AAD9_9BACT</name>
<dbReference type="EMBL" id="PCSH01000013">
    <property type="protein sequence ID" value="PIP42353.1"/>
    <property type="molecule type" value="Genomic_DNA"/>
</dbReference>
<protein>
    <submittedName>
        <fullName evidence="1">Uncharacterized protein</fullName>
    </submittedName>
</protein>
<reference evidence="1 2" key="1">
    <citation type="submission" date="2017-09" db="EMBL/GenBank/DDBJ databases">
        <title>Depth-based differentiation of microbial function through sediment-hosted aquifers and enrichment of novel symbionts in the deep terrestrial subsurface.</title>
        <authorList>
            <person name="Probst A.J."/>
            <person name="Ladd B."/>
            <person name="Jarett J.K."/>
            <person name="Geller-Mcgrath D.E."/>
            <person name="Sieber C.M."/>
            <person name="Emerson J.B."/>
            <person name="Anantharaman K."/>
            <person name="Thomas B.C."/>
            <person name="Malmstrom R."/>
            <person name="Stieglmeier M."/>
            <person name="Klingl A."/>
            <person name="Woyke T."/>
            <person name="Ryan C.M."/>
            <person name="Banfield J.F."/>
        </authorList>
    </citation>
    <scope>NUCLEOTIDE SEQUENCE [LARGE SCALE GENOMIC DNA]</scope>
    <source>
        <strain evidence="1">CG23_combo_of_CG06-09_8_20_14_all_40_23</strain>
    </source>
</reference>
<dbReference type="AlphaFoldDB" id="A0A2H0AAD9"/>
<dbReference type="Proteomes" id="UP000231067">
    <property type="component" value="Unassembled WGS sequence"/>
</dbReference>
<evidence type="ECO:0000313" key="1">
    <source>
        <dbReference type="EMBL" id="PIP42353.1"/>
    </source>
</evidence>